<accession>A0A0M4D6J4</accession>
<proteinExistence type="inferred from homology"/>
<keyword evidence="2 3" id="KW-0436">Ligase</keyword>
<dbReference type="InterPro" id="IPR000873">
    <property type="entry name" value="AMP-dep_synth/lig_dom"/>
</dbReference>
<organism evidence="3">
    <name type="scientific">Streptomyces pristinaespiralis</name>
    <dbReference type="NCBI Taxonomy" id="38300"/>
    <lineage>
        <taxon>Bacteria</taxon>
        <taxon>Bacillati</taxon>
        <taxon>Actinomycetota</taxon>
        <taxon>Actinomycetes</taxon>
        <taxon>Kitasatosporales</taxon>
        <taxon>Streptomycetaceae</taxon>
        <taxon>Streptomyces</taxon>
    </lineage>
</organism>
<dbReference type="AlphaFoldDB" id="A0A0M4D6J4"/>
<evidence type="ECO:0000313" key="3">
    <source>
        <dbReference type="EMBL" id="ALC18714.1"/>
    </source>
</evidence>
<dbReference type="SUPFAM" id="SSF56801">
    <property type="entry name" value="Acetyl-CoA synthetase-like"/>
    <property type="match status" value="1"/>
</dbReference>
<dbReference type="PANTHER" id="PTHR43767:SF1">
    <property type="entry name" value="NONRIBOSOMAL PEPTIDE SYNTHASE PES1 (EUROFUNG)-RELATED"/>
    <property type="match status" value="1"/>
</dbReference>
<dbReference type="OMA" id="HVEIQIG"/>
<evidence type="ECO:0000313" key="4">
    <source>
        <dbReference type="Proteomes" id="UP000060513"/>
    </source>
</evidence>
<dbReference type="Pfam" id="PF00501">
    <property type="entry name" value="AMP-binding"/>
    <property type="match status" value="1"/>
</dbReference>
<dbReference type="InterPro" id="IPR020845">
    <property type="entry name" value="AMP-binding_CS"/>
</dbReference>
<sequence>MYLTQSLHRAVQQNPERIATISGERVRTWRESGDRIARLAGALRALGAAEGDRVALLALNSDVHHDYLYAVWWAGCVVNPVNTRWSVREIAYSLEESDTRILLVDDAFAPLVPKLRGLWEGIATVIHCGDEPTPEGMLCYEELIAAHEPVKDERVGGERLAGIFYTGGTTGFPKGVMLSHANILSSANSLVVSVQASTPGGRTMYCAPMFHLAALGNWFVQNLVGGSHLFLPAFEPAAVLTAVADHRPTSTLLVPAMIQMLVDHPSVGEHDLTSLQRLNYGASPISETLLERAMQVFPAAELAQGYGMTEMAPAIAALTPEDHHDARLLRAAGRAVAGVDLRIVDAEDREVPRGAVGEIVVRGANTMLGYWNKPGETAAALRGGWMHTGDAAFMDDNGYVYIVDRVKDMIVSGGENVYSAEVENAVAAHPAVAACAVIGIPDSDWGERVHAVIVLKPGHTATTTEIRDHCKSLIARYKAPRSCDFVDAMPLSPAGKILKRELRKPYWSNSERNVN</sequence>
<dbReference type="Gene3D" id="3.40.50.12780">
    <property type="entry name" value="N-terminal domain of ligase-like"/>
    <property type="match status" value="1"/>
</dbReference>
<dbReference type="InterPro" id="IPR050237">
    <property type="entry name" value="ATP-dep_AMP-bd_enzyme"/>
</dbReference>
<dbReference type="STRING" id="38300.SPRI_0408"/>
<dbReference type="GeneID" id="97238505"/>
<dbReference type="OrthoDB" id="9803968at2"/>
<dbReference type="GO" id="GO:0016878">
    <property type="term" value="F:acid-thiol ligase activity"/>
    <property type="evidence" value="ECO:0007669"/>
    <property type="project" value="UniProtKB-ARBA"/>
</dbReference>
<dbReference type="InterPro" id="IPR045851">
    <property type="entry name" value="AMP-bd_C_sf"/>
</dbReference>
<dbReference type="Pfam" id="PF13193">
    <property type="entry name" value="AMP-binding_C"/>
    <property type="match status" value="1"/>
</dbReference>
<evidence type="ECO:0000256" key="2">
    <source>
        <dbReference type="ARBA" id="ARBA00022598"/>
    </source>
</evidence>
<dbReference type="InterPro" id="IPR025110">
    <property type="entry name" value="AMP-bd_C"/>
</dbReference>
<name>A0A0M4D6J4_STRPR</name>
<dbReference type="InterPro" id="IPR042099">
    <property type="entry name" value="ANL_N_sf"/>
</dbReference>
<gene>
    <name evidence="3" type="ORF">SPRI_0408</name>
</gene>
<dbReference type="NCBIfam" id="NF004837">
    <property type="entry name" value="PRK06187.1"/>
    <property type="match status" value="1"/>
</dbReference>
<dbReference type="RefSeq" id="WP_005307563.1">
    <property type="nucleotide sequence ID" value="NZ_CP011340.1"/>
</dbReference>
<dbReference type="PATRIC" id="fig|38300.4.peg.427"/>
<dbReference type="FunFam" id="3.30.300.30:FF:000008">
    <property type="entry name" value="2,3-dihydroxybenzoate-AMP ligase"/>
    <property type="match status" value="1"/>
</dbReference>
<dbReference type="PANTHER" id="PTHR43767">
    <property type="entry name" value="LONG-CHAIN-FATTY-ACID--COA LIGASE"/>
    <property type="match status" value="1"/>
</dbReference>
<dbReference type="EMBL" id="CP011340">
    <property type="protein sequence ID" value="ALC18714.1"/>
    <property type="molecule type" value="Genomic_DNA"/>
</dbReference>
<dbReference type="KEGG" id="spri:SPRI_0408"/>
<dbReference type="Gene3D" id="3.30.300.30">
    <property type="match status" value="1"/>
</dbReference>
<evidence type="ECO:0000256" key="1">
    <source>
        <dbReference type="ARBA" id="ARBA00006432"/>
    </source>
</evidence>
<protein>
    <submittedName>
        <fullName evidence="3">Fatty-acid--CoA ligase</fullName>
    </submittedName>
</protein>
<reference evidence="3 4" key="1">
    <citation type="submission" date="2015-08" db="EMBL/GenBank/DDBJ databases">
        <title>Genome sequence of the pristinamycin over-producing bacterium Streptomyces pristinaespiralis HCCB10218.</title>
        <authorList>
            <person name="Tian J."/>
            <person name="Yang J."/>
            <person name="Li L."/>
            <person name="Ruan L."/>
            <person name="Wei W."/>
            <person name="Zheng G."/>
            <person name="Wei Z."/>
            <person name="Yang S."/>
            <person name="Ge M."/>
            <person name="Jiang W."/>
            <person name="Lu Y."/>
        </authorList>
    </citation>
    <scope>NUCLEOTIDE SEQUENCE [LARGE SCALE GENOMIC DNA]</scope>
    <source>
        <strain evidence="3 4">HCCB 10218</strain>
    </source>
</reference>
<dbReference type="PROSITE" id="PS00455">
    <property type="entry name" value="AMP_BINDING"/>
    <property type="match status" value="1"/>
</dbReference>
<dbReference type="Proteomes" id="UP000060513">
    <property type="component" value="Chromosome"/>
</dbReference>
<comment type="similarity">
    <text evidence="1">Belongs to the ATP-dependent AMP-binding enzyme family.</text>
</comment>